<dbReference type="PROSITE" id="PS50878">
    <property type="entry name" value="RT_POL"/>
    <property type="match status" value="1"/>
</dbReference>
<feature type="domain" description="Reverse transcriptase" evidence="1">
    <location>
        <begin position="1"/>
        <end position="281"/>
    </location>
</feature>
<dbReference type="KEGG" id="pna:Pnap_0384"/>
<protein>
    <recommendedName>
        <fullName evidence="1">Reverse transcriptase domain-containing protein</fullName>
    </recommendedName>
</protein>
<name>A1VJ79_POLNA</name>
<evidence type="ECO:0000313" key="3">
    <source>
        <dbReference type="Proteomes" id="UP000000644"/>
    </source>
</evidence>
<dbReference type="AlphaFoldDB" id="A1VJ79"/>
<dbReference type="Pfam" id="PF00078">
    <property type="entry name" value="RVT_1"/>
    <property type="match status" value="1"/>
</dbReference>
<dbReference type="InterPro" id="IPR000477">
    <property type="entry name" value="RT_dom"/>
</dbReference>
<dbReference type="EMBL" id="CP000529">
    <property type="protein sequence ID" value="ABM35707.1"/>
    <property type="molecule type" value="Genomic_DNA"/>
</dbReference>
<keyword evidence="3" id="KW-1185">Reference proteome</keyword>
<gene>
    <name evidence="2" type="ordered locus">Pnap_0384</name>
</gene>
<accession>A1VJ79</accession>
<evidence type="ECO:0000313" key="2">
    <source>
        <dbReference type="EMBL" id="ABM35707.1"/>
    </source>
</evidence>
<dbReference type="STRING" id="365044.Pnap_0384"/>
<reference evidence="3" key="1">
    <citation type="journal article" date="2009" name="Environ. Microbiol.">
        <title>The genome of Polaromonas naphthalenivorans strain CJ2, isolated from coal tar-contaminated sediment, reveals physiological and metabolic versatility and evolution through extensive horizontal gene transfer.</title>
        <authorList>
            <person name="Yagi J.M."/>
            <person name="Sims D."/>
            <person name="Brettin T."/>
            <person name="Bruce D."/>
            <person name="Madsen E.L."/>
        </authorList>
    </citation>
    <scope>NUCLEOTIDE SEQUENCE [LARGE SCALE GENOMIC DNA]</scope>
    <source>
        <strain evidence="3">CJ2</strain>
    </source>
</reference>
<dbReference type="HOGENOM" id="CLU_030410_1_0_4"/>
<evidence type="ECO:0000259" key="1">
    <source>
        <dbReference type="PROSITE" id="PS50878"/>
    </source>
</evidence>
<proteinExistence type="predicted"/>
<sequence>MDHGLFSDKVPACFTSIGLAKIASDTLKEIFEETDEAKLKKKIKPYSHDYIRYDALRDINIPRHLGIPHPGSYAIQALALSKHWQVIAEHCNQPDPSISRVHVRKMGSDSIFKMNYKGSERYQLEEDEINWMAGAQFVVKADVASCYPSIYTHSIPWALHDKITTKKNQKITELAGNLLDKCTQNTRDGQTNGLLIGPHASSIISEIILTKIDTDLQKKYKKIVRHIDDYTFFADTFDEAEKFVKDLGLCLRSYEMSLNYKKTSILPLPTPSVEDWIHRINSFDFPKDQEIGFSKIRSFLDLALECSRIAGKSTPLSYAIKILAGNTNSIKLNIRAKRLYVLEVMNMALVYPYLVPLLDKAVFDKYGHPGLADKVSKLSTSLIRLGVRKLYFDIIAHAFYYALKHNVTLDLKDNEFIEIINLNDCISNVMLFAYATKHNLYEVIKEINNFGKLLKLADSREKDKNWLLIYQLWSVSELNGSGQKFLADLKSINFQFLVVPQPVVEVETPDESIISPLDSISIDNQLVNVTEQK</sequence>
<dbReference type="CDD" id="cd01646">
    <property type="entry name" value="RT_Bac_retron_I"/>
    <property type="match status" value="1"/>
</dbReference>
<dbReference type="Proteomes" id="UP000000644">
    <property type="component" value="Chromosome"/>
</dbReference>
<dbReference type="eggNOG" id="COG3344">
    <property type="taxonomic scope" value="Bacteria"/>
</dbReference>
<organism evidence="2 3">
    <name type="scientific">Polaromonas naphthalenivorans (strain CJ2)</name>
    <dbReference type="NCBI Taxonomy" id="365044"/>
    <lineage>
        <taxon>Bacteria</taxon>
        <taxon>Pseudomonadati</taxon>
        <taxon>Pseudomonadota</taxon>
        <taxon>Betaproteobacteria</taxon>
        <taxon>Burkholderiales</taxon>
        <taxon>Comamonadaceae</taxon>
        <taxon>Polaromonas</taxon>
    </lineage>
</organism>